<accession>M3JXI0</accession>
<dbReference type="GO" id="GO:0030490">
    <property type="term" value="P:maturation of SSU-rRNA"/>
    <property type="evidence" value="ECO:0007669"/>
    <property type="project" value="TreeGrafter"/>
</dbReference>
<dbReference type="OMA" id="MPGPWAD"/>
<feature type="region of interest" description="Disordered" evidence="2">
    <location>
        <begin position="167"/>
        <end position="219"/>
    </location>
</feature>
<evidence type="ECO:0000313" key="5">
    <source>
        <dbReference type="Proteomes" id="UP000011777"/>
    </source>
</evidence>
<dbReference type="Pfam" id="PF04194">
    <property type="entry name" value="PDCD2_C"/>
    <property type="match status" value="1"/>
</dbReference>
<reference evidence="4 5" key="1">
    <citation type="submission" date="2013-02" db="EMBL/GenBank/DDBJ databases">
        <title>Genome sequence of Candida maltosa Xu316, a potential industrial strain for xylitol and ethanol production.</title>
        <authorList>
            <person name="Yu J."/>
            <person name="Wang Q."/>
            <person name="Geng X."/>
            <person name="Bao W."/>
            <person name="He P."/>
            <person name="Cai J."/>
        </authorList>
    </citation>
    <scope>NUCLEOTIDE SEQUENCE [LARGE SCALE GENOMIC DNA]</scope>
    <source>
        <strain evidence="5">Xu316</strain>
    </source>
</reference>
<evidence type="ECO:0000256" key="2">
    <source>
        <dbReference type="SAM" id="MobiDB-lite"/>
    </source>
</evidence>
<dbReference type="EMBL" id="AOGT01001452">
    <property type="protein sequence ID" value="EMG47655.1"/>
    <property type="molecule type" value="Genomic_DNA"/>
</dbReference>
<evidence type="ECO:0000256" key="1">
    <source>
        <dbReference type="SAM" id="Coils"/>
    </source>
</evidence>
<proteinExistence type="predicted"/>
<dbReference type="PANTHER" id="PTHR47524:SF1">
    <property type="entry name" value="20S RRNA ACCUMULATION PROTEIN 4"/>
    <property type="match status" value="1"/>
</dbReference>
<keyword evidence="1" id="KW-0175">Coiled coil</keyword>
<gene>
    <name evidence="4" type="ORF">G210_1930</name>
</gene>
<feature type="coiled-coil region" evidence="1">
    <location>
        <begin position="129"/>
        <end position="163"/>
    </location>
</feature>
<comment type="caution">
    <text evidence="4">The sequence shown here is derived from an EMBL/GenBank/DDBJ whole genome shotgun (WGS) entry which is preliminary data.</text>
</comment>
<feature type="compositionally biased region" description="Basic and acidic residues" evidence="2">
    <location>
        <begin position="190"/>
        <end position="205"/>
    </location>
</feature>
<evidence type="ECO:0000313" key="4">
    <source>
        <dbReference type="EMBL" id="EMG47655.1"/>
    </source>
</evidence>
<sequence length="418" mass="47580">MSSSHDEYSSDEESFDEKTKSQVILGFVDAPIVTNSEDPEENEEPTIEDTFIGGQPIWLHPDSKPSEKSLTCDVCQQKLALYLQAFAPMQGKLYDRVIYLFGCKNTKTCSNKKGSVKVIRGIIRDKETVDRIKQENQDALNKEMDAKLKLEKKKQLNEELTKDLFKKKDTANPFGGSSNPFASPFGSNPFDKKSQEEKKPEEKKQPSYSEVAAKNAPKPKPVKKLDVELPEYNGYFVYTDNERFKKQVNDPELDKYKHLIENADNDDFDDTVGSSTTDSALNPQTSKISSMLEDKYFENFSNTVKHNPGQVLRYYLGGKPILYNGKDEVAKKFLTNPPNIPRPAYNPSSERQFELQLMPKAIMDLEDATEISDILNGMSWGTIIVCTDVEDYIPEENFDENQVGYIEEWCGVQWEESV</sequence>
<dbReference type="OrthoDB" id="443682at2759"/>
<dbReference type="PANTHER" id="PTHR47524">
    <property type="entry name" value="20S RRNA ACCUMULATION PROTEIN 4"/>
    <property type="match status" value="1"/>
</dbReference>
<protein>
    <recommendedName>
        <fullName evidence="3">Programmed cell death protein 2 C-terminal domain-containing protein</fullName>
    </recommendedName>
</protein>
<feature type="domain" description="Programmed cell death protein 2 C-terminal" evidence="3">
    <location>
        <begin position="294"/>
        <end position="414"/>
    </location>
</feature>
<dbReference type="STRING" id="1245528.M3JXI0"/>
<name>M3JXI0_CANMX</name>
<dbReference type="InterPro" id="IPR007320">
    <property type="entry name" value="PDCD2_C"/>
</dbReference>
<evidence type="ECO:0000259" key="3">
    <source>
        <dbReference type="Pfam" id="PF04194"/>
    </source>
</evidence>
<dbReference type="GO" id="GO:0005737">
    <property type="term" value="C:cytoplasm"/>
    <property type="evidence" value="ECO:0007669"/>
    <property type="project" value="InterPro"/>
</dbReference>
<dbReference type="AlphaFoldDB" id="M3JXI0"/>
<dbReference type="eggNOG" id="KOG2061">
    <property type="taxonomic scope" value="Eukaryota"/>
</dbReference>
<dbReference type="HOGENOM" id="CLU_031771_0_0_1"/>
<keyword evidence="5" id="KW-1185">Reference proteome</keyword>
<organism evidence="4 5">
    <name type="scientific">Candida maltosa (strain Xu316)</name>
    <name type="common">Yeast</name>
    <dbReference type="NCBI Taxonomy" id="1245528"/>
    <lineage>
        <taxon>Eukaryota</taxon>
        <taxon>Fungi</taxon>
        <taxon>Dikarya</taxon>
        <taxon>Ascomycota</taxon>
        <taxon>Saccharomycotina</taxon>
        <taxon>Pichiomycetes</taxon>
        <taxon>Debaryomycetaceae</taxon>
        <taxon>Candida/Lodderomyces clade</taxon>
        <taxon>Candida</taxon>
    </lineage>
</organism>
<dbReference type="Proteomes" id="UP000011777">
    <property type="component" value="Unassembled WGS sequence"/>
</dbReference>